<protein>
    <submittedName>
        <fullName evidence="1">V2</fullName>
    </submittedName>
</protein>
<accession>A0A0S3JNV1</accession>
<organism evidence="1">
    <name type="scientific">Turnip leaf roll virus</name>
    <dbReference type="NCBI Taxonomy" id="1766828"/>
    <lineage>
        <taxon>Viruses</taxon>
        <taxon>Monodnaviria</taxon>
        <taxon>Shotokuvirae</taxon>
        <taxon>Cressdnaviricota</taxon>
        <taxon>Repensiviricetes</taxon>
        <taxon>Geplafuvirales</taxon>
        <taxon>Geminiviridae</taxon>
        <taxon>Turncurtovirus</taxon>
        <taxon>Turncurtovirus rapae</taxon>
    </lineage>
</organism>
<dbReference type="EMBL" id="KT388079">
    <property type="protein sequence ID" value="ALR86825.1"/>
    <property type="molecule type" value="Genomic_DNA"/>
</dbReference>
<reference evidence="1" key="1">
    <citation type="journal article" date="2016" name="Arch. Virol.">
        <title>Molecular diversity of turncurtoviruses in Iran.</title>
        <authorList>
            <person name="Kamali M."/>
            <person name="Heydarnejad J."/>
            <person name="Massumi H."/>
            <person name="Kvarnheden A."/>
            <person name="Kraberger S."/>
            <person name="Varsani A."/>
        </authorList>
    </citation>
    <scope>NUCLEOTIDE SEQUENCE</scope>
    <source>
        <strain evidence="1">IR:Zaf:Z2-22:Let:12</strain>
    </source>
</reference>
<sequence length="131" mass="15446">MIWRVNKDDKRVRAFRYKKRRFYSLAEYLLAPLATHLCKGRIFPDDKYLVPAYTDEAYSFLVFLKEETRTLFQILKDEWNVEFKEIEVELSRLRFGPKDAGEEAGDKEGSVSIPISVCGETSLEEDVYKDY</sequence>
<name>A0A0S3JNV1_9GEMI</name>
<proteinExistence type="predicted"/>
<evidence type="ECO:0000313" key="1">
    <source>
        <dbReference type="EMBL" id="ALR86825.1"/>
    </source>
</evidence>